<evidence type="ECO:0000256" key="12">
    <source>
        <dbReference type="ARBA" id="ARBA00023136"/>
    </source>
</evidence>
<keyword evidence="5" id="KW-0479">Metal-binding</keyword>
<evidence type="ECO:0000256" key="5">
    <source>
        <dbReference type="ARBA" id="ARBA00022723"/>
    </source>
</evidence>
<feature type="transmembrane region" description="Helical" evidence="14">
    <location>
        <begin position="29"/>
        <end position="46"/>
    </location>
</feature>
<comment type="subcellular location">
    <subcellularLocation>
        <location evidence="2">Endoplasmic reticulum membrane</location>
        <topology evidence="2">Multi-pass membrane protein</topology>
    </subcellularLocation>
</comment>
<dbReference type="OrthoDB" id="9784228at2"/>
<dbReference type="GO" id="GO:0016020">
    <property type="term" value="C:membrane"/>
    <property type="evidence" value="ECO:0007669"/>
    <property type="project" value="InterPro"/>
</dbReference>
<evidence type="ECO:0000256" key="8">
    <source>
        <dbReference type="ARBA" id="ARBA00022833"/>
    </source>
</evidence>
<dbReference type="InterPro" id="IPR014430">
    <property type="entry name" value="Scs7"/>
</dbReference>
<evidence type="ECO:0000256" key="11">
    <source>
        <dbReference type="ARBA" id="ARBA00023098"/>
    </source>
</evidence>
<keyword evidence="7" id="KW-0276">Fatty acid metabolism</keyword>
<dbReference type="PANTHER" id="PTHR12863:SF1">
    <property type="entry name" value="FATTY ACID 2-HYDROXYLASE"/>
    <property type="match status" value="1"/>
</dbReference>
<dbReference type="AlphaFoldDB" id="A0A3L9M4U5"/>
<evidence type="ECO:0000256" key="10">
    <source>
        <dbReference type="ARBA" id="ARBA00023002"/>
    </source>
</evidence>
<dbReference type="EMBL" id="RDOJ01000017">
    <property type="protein sequence ID" value="RLZ07553.1"/>
    <property type="molecule type" value="Genomic_DNA"/>
</dbReference>
<sequence length="222" mass="26846">MKFEKINNKGQAQLFENKYLEMLTKGHPAVIWGMYIPILSYSIYHGCKTFEFSFVQVVILFFGAMTFWTLFEYFAHRYLFHWTTQHPKFQRIVYIFHGNHHHYPRDKQRLFMPPIPSLILASIIFLVQYVILGKYTFIFFPGFMIGYLLYASMHYLIHAVAPPFKFMKPLWRNHHLHHYKDEELGFGVSNTFWDRVFGTMFDLDKEKEDKEKVKDLMFEKKK</sequence>
<keyword evidence="4 14" id="KW-0812">Transmembrane</keyword>
<keyword evidence="3" id="KW-0444">Lipid biosynthesis</keyword>
<name>A0A3L9M4U5_9FLAO</name>
<comment type="caution">
    <text evidence="16">The sequence shown here is derived from an EMBL/GenBank/DDBJ whole genome shotgun (WGS) entry which is preliminary data.</text>
</comment>
<feature type="transmembrane region" description="Helical" evidence="14">
    <location>
        <begin position="137"/>
        <end position="157"/>
    </location>
</feature>
<evidence type="ECO:0000256" key="1">
    <source>
        <dbReference type="ARBA" id="ARBA00001947"/>
    </source>
</evidence>
<evidence type="ECO:0000313" key="16">
    <source>
        <dbReference type="EMBL" id="RLZ07553.1"/>
    </source>
</evidence>
<accession>A0A3L9M4U5</accession>
<dbReference type="Proteomes" id="UP000275348">
    <property type="component" value="Unassembled WGS sequence"/>
</dbReference>
<dbReference type="RefSeq" id="WP_121935319.1">
    <property type="nucleotide sequence ID" value="NZ_RDOJ01000017.1"/>
</dbReference>
<keyword evidence="13" id="KW-0275">Fatty acid biosynthesis</keyword>
<dbReference type="PANTHER" id="PTHR12863">
    <property type="entry name" value="FATTY ACID HYDROXYLASE"/>
    <property type="match status" value="1"/>
</dbReference>
<feature type="domain" description="Fatty acid hydroxylase" evidence="15">
    <location>
        <begin position="63"/>
        <end position="199"/>
    </location>
</feature>
<dbReference type="Pfam" id="PF04116">
    <property type="entry name" value="FA_hydroxylase"/>
    <property type="match status" value="1"/>
</dbReference>
<evidence type="ECO:0000256" key="7">
    <source>
        <dbReference type="ARBA" id="ARBA00022832"/>
    </source>
</evidence>
<dbReference type="GO" id="GO:0006633">
    <property type="term" value="P:fatty acid biosynthetic process"/>
    <property type="evidence" value="ECO:0007669"/>
    <property type="project" value="UniProtKB-KW"/>
</dbReference>
<feature type="transmembrane region" description="Helical" evidence="14">
    <location>
        <begin position="110"/>
        <end position="131"/>
    </location>
</feature>
<keyword evidence="12 14" id="KW-0472">Membrane</keyword>
<gene>
    <name evidence="16" type="ORF">EAH69_11320</name>
</gene>
<reference evidence="16 17" key="1">
    <citation type="submission" date="2018-10" db="EMBL/GenBank/DDBJ databases">
        <authorList>
            <person name="Chen X."/>
        </authorList>
    </citation>
    <scope>NUCLEOTIDE SEQUENCE [LARGE SCALE GENOMIC DNA]</scope>
    <source>
        <strain evidence="16 17">YIM 102668</strain>
    </source>
</reference>
<dbReference type="GO" id="GO:0080132">
    <property type="term" value="F:fatty acid 2-hydroxylase activity"/>
    <property type="evidence" value="ECO:0007669"/>
    <property type="project" value="InterPro"/>
</dbReference>
<keyword evidence="10" id="KW-0560">Oxidoreductase</keyword>
<keyword evidence="8" id="KW-0862">Zinc</keyword>
<keyword evidence="6" id="KW-0256">Endoplasmic reticulum</keyword>
<dbReference type="InterPro" id="IPR006694">
    <property type="entry name" value="Fatty_acid_hydroxylase"/>
</dbReference>
<organism evidence="16 17">
    <name type="scientific">Faecalibacter macacae</name>
    <dbReference type="NCBI Taxonomy" id="1859289"/>
    <lineage>
        <taxon>Bacteria</taxon>
        <taxon>Pseudomonadati</taxon>
        <taxon>Bacteroidota</taxon>
        <taxon>Flavobacteriia</taxon>
        <taxon>Flavobacteriales</taxon>
        <taxon>Weeksellaceae</taxon>
        <taxon>Faecalibacter</taxon>
    </lineage>
</organism>
<evidence type="ECO:0000256" key="4">
    <source>
        <dbReference type="ARBA" id="ARBA00022692"/>
    </source>
</evidence>
<feature type="transmembrane region" description="Helical" evidence="14">
    <location>
        <begin position="52"/>
        <end position="71"/>
    </location>
</feature>
<evidence type="ECO:0000256" key="3">
    <source>
        <dbReference type="ARBA" id="ARBA00022516"/>
    </source>
</evidence>
<evidence type="ECO:0000259" key="15">
    <source>
        <dbReference type="Pfam" id="PF04116"/>
    </source>
</evidence>
<comment type="cofactor">
    <cofactor evidence="1">
        <name>Zn(2+)</name>
        <dbReference type="ChEBI" id="CHEBI:29105"/>
    </cofactor>
</comment>
<keyword evidence="9 14" id="KW-1133">Transmembrane helix</keyword>
<keyword evidence="17" id="KW-1185">Reference proteome</keyword>
<dbReference type="GO" id="GO:0005506">
    <property type="term" value="F:iron ion binding"/>
    <property type="evidence" value="ECO:0007669"/>
    <property type="project" value="InterPro"/>
</dbReference>
<evidence type="ECO:0000256" key="13">
    <source>
        <dbReference type="ARBA" id="ARBA00023160"/>
    </source>
</evidence>
<keyword evidence="11" id="KW-0443">Lipid metabolism</keyword>
<evidence type="ECO:0000256" key="9">
    <source>
        <dbReference type="ARBA" id="ARBA00022989"/>
    </source>
</evidence>
<proteinExistence type="predicted"/>
<evidence type="ECO:0000313" key="17">
    <source>
        <dbReference type="Proteomes" id="UP000275348"/>
    </source>
</evidence>
<evidence type="ECO:0000256" key="2">
    <source>
        <dbReference type="ARBA" id="ARBA00004477"/>
    </source>
</evidence>
<evidence type="ECO:0000256" key="14">
    <source>
        <dbReference type="SAM" id="Phobius"/>
    </source>
</evidence>
<evidence type="ECO:0000256" key="6">
    <source>
        <dbReference type="ARBA" id="ARBA00022824"/>
    </source>
</evidence>
<protein>
    <submittedName>
        <fullName evidence="16">Fatty acid hydroxylase</fullName>
    </submittedName>
</protein>